<proteinExistence type="predicted"/>
<accession>A0ACB9L157</accession>
<name>A0ACB9L157_9MYRT</name>
<sequence length="192" mass="21105">MGQLLESIELGTYPGVEENITWRVEHSQMAYPEEGTVGVNGAQKLSTLPVNPSQLSFLHPTIQLLCKHKKKKIQEMALKSFSSALLIAVVITAVVVPRSVFAGPVCTGIDKECGDSLSAWIVKAVGFPPTDDCCKELLKFGKSCHDQYVQINVKAKSYVGTLDEFLKRADETWRECILDAAFVPPPFPPLEV</sequence>
<protein>
    <submittedName>
        <fullName evidence="1">Uncharacterized protein</fullName>
    </submittedName>
</protein>
<evidence type="ECO:0000313" key="2">
    <source>
        <dbReference type="Proteomes" id="UP001057402"/>
    </source>
</evidence>
<evidence type="ECO:0000313" key="1">
    <source>
        <dbReference type="EMBL" id="KAI4303098.1"/>
    </source>
</evidence>
<dbReference type="EMBL" id="CM042891">
    <property type="protein sequence ID" value="KAI4303098.1"/>
    <property type="molecule type" value="Genomic_DNA"/>
</dbReference>
<reference evidence="2" key="1">
    <citation type="journal article" date="2023" name="Front. Plant Sci.">
        <title>Chromosomal-level genome assembly of Melastoma candidum provides insights into trichome evolution.</title>
        <authorList>
            <person name="Zhong Y."/>
            <person name="Wu W."/>
            <person name="Sun C."/>
            <person name="Zou P."/>
            <person name="Liu Y."/>
            <person name="Dai S."/>
            <person name="Zhou R."/>
        </authorList>
    </citation>
    <scope>NUCLEOTIDE SEQUENCE [LARGE SCALE GENOMIC DNA]</scope>
</reference>
<gene>
    <name evidence="1" type="ORF">MLD38_038768</name>
</gene>
<organism evidence="1 2">
    <name type="scientific">Melastoma candidum</name>
    <dbReference type="NCBI Taxonomy" id="119954"/>
    <lineage>
        <taxon>Eukaryota</taxon>
        <taxon>Viridiplantae</taxon>
        <taxon>Streptophyta</taxon>
        <taxon>Embryophyta</taxon>
        <taxon>Tracheophyta</taxon>
        <taxon>Spermatophyta</taxon>
        <taxon>Magnoliopsida</taxon>
        <taxon>eudicotyledons</taxon>
        <taxon>Gunneridae</taxon>
        <taxon>Pentapetalae</taxon>
        <taxon>rosids</taxon>
        <taxon>malvids</taxon>
        <taxon>Myrtales</taxon>
        <taxon>Melastomataceae</taxon>
        <taxon>Melastomatoideae</taxon>
        <taxon>Melastomateae</taxon>
        <taxon>Melastoma</taxon>
    </lineage>
</organism>
<keyword evidence="2" id="KW-1185">Reference proteome</keyword>
<dbReference type="Proteomes" id="UP001057402">
    <property type="component" value="Chromosome 12"/>
</dbReference>
<comment type="caution">
    <text evidence="1">The sequence shown here is derived from an EMBL/GenBank/DDBJ whole genome shotgun (WGS) entry which is preliminary data.</text>
</comment>